<comment type="similarity">
    <text evidence="6">Belongs to the acetyltransferase family. NAA60 subfamily.</text>
</comment>
<dbReference type="Gene3D" id="3.40.630.30">
    <property type="match status" value="1"/>
</dbReference>
<proteinExistence type="inferred from homology"/>
<dbReference type="PROSITE" id="PS51186">
    <property type="entry name" value="GNAT"/>
    <property type="match status" value="1"/>
</dbReference>
<keyword evidence="3" id="KW-0159">Chromosome partition</keyword>
<evidence type="ECO:0000256" key="4">
    <source>
        <dbReference type="ARBA" id="ARBA00022853"/>
    </source>
</evidence>
<keyword evidence="5" id="KW-0012">Acyltransferase</keyword>
<dbReference type="EC" id="2.3.1.259" evidence="7"/>
<evidence type="ECO:0000256" key="1">
    <source>
        <dbReference type="ARBA" id="ARBA00013184"/>
    </source>
</evidence>
<dbReference type="GO" id="GO:0000139">
    <property type="term" value="C:Golgi membrane"/>
    <property type="evidence" value="ECO:0007669"/>
    <property type="project" value="TreeGrafter"/>
</dbReference>
<dbReference type="GO" id="GO:0007059">
    <property type="term" value="P:chromosome segregation"/>
    <property type="evidence" value="ECO:0007669"/>
    <property type="project" value="UniProtKB-KW"/>
</dbReference>
<evidence type="ECO:0000256" key="6">
    <source>
        <dbReference type="ARBA" id="ARBA00025774"/>
    </source>
</evidence>
<dbReference type="GO" id="GO:0004402">
    <property type="term" value="F:histone acetyltransferase activity"/>
    <property type="evidence" value="ECO:0007669"/>
    <property type="project" value="TreeGrafter"/>
</dbReference>
<reference evidence="13" key="1">
    <citation type="submission" date="2020-11" db="EMBL/GenBank/DDBJ databases">
        <authorList>
            <person name="Tran Van P."/>
        </authorList>
    </citation>
    <scope>NUCLEOTIDE SEQUENCE</scope>
</reference>
<dbReference type="EC" id="2.3.1.48" evidence="1"/>
<evidence type="ECO:0000256" key="7">
    <source>
        <dbReference type="ARBA" id="ARBA00026111"/>
    </source>
</evidence>
<evidence type="ECO:0000256" key="5">
    <source>
        <dbReference type="ARBA" id="ARBA00023315"/>
    </source>
</evidence>
<evidence type="ECO:0000256" key="3">
    <source>
        <dbReference type="ARBA" id="ARBA00022829"/>
    </source>
</evidence>
<dbReference type="GO" id="GO:0120518">
    <property type="term" value="F:protein N-terminal-methionine acetyltransferase activity"/>
    <property type="evidence" value="ECO:0007669"/>
    <property type="project" value="UniProtKB-EC"/>
</dbReference>
<accession>A0A7R8VH26</accession>
<evidence type="ECO:0000256" key="9">
    <source>
        <dbReference type="ARBA" id="ARBA00048017"/>
    </source>
</evidence>
<feature type="compositionally biased region" description="Low complexity" evidence="11">
    <location>
        <begin position="101"/>
        <end position="125"/>
    </location>
</feature>
<evidence type="ECO:0000256" key="8">
    <source>
        <dbReference type="ARBA" id="ARBA00026144"/>
    </source>
</evidence>
<evidence type="ECO:0000313" key="13">
    <source>
        <dbReference type="EMBL" id="CAD7196979.1"/>
    </source>
</evidence>
<evidence type="ECO:0000256" key="2">
    <source>
        <dbReference type="ARBA" id="ARBA00022679"/>
    </source>
</evidence>
<protein>
    <recommendedName>
        <fullName evidence="8">N-alpha-acetyltransferase 60</fullName>
        <ecNumber evidence="7">2.3.1.259</ecNumber>
        <ecNumber evidence="1">2.3.1.48</ecNumber>
    </recommendedName>
</protein>
<organism evidence="13">
    <name type="scientific">Timema douglasi</name>
    <name type="common">Walking stick</name>
    <dbReference type="NCBI Taxonomy" id="61478"/>
    <lineage>
        <taxon>Eukaryota</taxon>
        <taxon>Metazoa</taxon>
        <taxon>Ecdysozoa</taxon>
        <taxon>Arthropoda</taxon>
        <taxon>Hexapoda</taxon>
        <taxon>Insecta</taxon>
        <taxon>Pterygota</taxon>
        <taxon>Neoptera</taxon>
        <taxon>Polyneoptera</taxon>
        <taxon>Phasmatodea</taxon>
        <taxon>Timematodea</taxon>
        <taxon>Timematoidea</taxon>
        <taxon>Timematidae</taxon>
        <taxon>Timema</taxon>
    </lineage>
</organism>
<dbReference type="InterPro" id="IPR000182">
    <property type="entry name" value="GNAT_dom"/>
</dbReference>
<dbReference type="InterPro" id="IPR045141">
    <property type="entry name" value="NAA60-like"/>
</dbReference>
<keyword evidence="4" id="KW-0156">Chromatin regulator</keyword>
<evidence type="ECO:0000256" key="10">
    <source>
        <dbReference type="ARBA" id="ARBA00048848"/>
    </source>
</evidence>
<dbReference type="CDD" id="cd04301">
    <property type="entry name" value="NAT_SF"/>
    <property type="match status" value="1"/>
</dbReference>
<dbReference type="SUPFAM" id="SSF55729">
    <property type="entry name" value="Acyl-CoA N-acyltransferases (Nat)"/>
    <property type="match status" value="1"/>
</dbReference>
<dbReference type="Pfam" id="PF00583">
    <property type="entry name" value="Acetyltransf_1"/>
    <property type="match status" value="1"/>
</dbReference>
<evidence type="ECO:0000259" key="12">
    <source>
        <dbReference type="PROSITE" id="PS51186"/>
    </source>
</evidence>
<feature type="region of interest" description="Disordered" evidence="11">
    <location>
        <begin position="97"/>
        <end position="125"/>
    </location>
</feature>
<comment type="catalytic activity">
    <reaction evidence="9">
        <text>L-lysyl-[protein] + acetyl-CoA = N(6)-acetyl-L-lysyl-[protein] + CoA + H(+)</text>
        <dbReference type="Rhea" id="RHEA:45948"/>
        <dbReference type="Rhea" id="RHEA-COMP:9752"/>
        <dbReference type="Rhea" id="RHEA-COMP:10731"/>
        <dbReference type="ChEBI" id="CHEBI:15378"/>
        <dbReference type="ChEBI" id="CHEBI:29969"/>
        <dbReference type="ChEBI" id="CHEBI:57287"/>
        <dbReference type="ChEBI" id="CHEBI:57288"/>
        <dbReference type="ChEBI" id="CHEBI:61930"/>
        <dbReference type="EC" id="2.3.1.48"/>
    </reaction>
</comment>
<name>A0A7R8VH26_TIMDO</name>
<dbReference type="PANTHER" id="PTHR14744:SF15">
    <property type="entry name" value="N-ALPHA-ACETYLTRANSFERASE 60"/>
    <property type="match status" value="1"/>
</dbReference>
<dbReference type="AlphaFoldDB" id="A0A7R8VH26"/>
<comment type="catalytic activity">
    <reaction evidence="10">
        <text>N-terminal L-methionyl-[transmembrane protein] + acetyl-CoA = N-terminal N(alpha)-acetyl-L-methionyl-[transmembrane protein] + CoA + H(+)</text>
        <dbReference type="Rhea" id="RHEA:50604"/>
        <dbReference type="Rhea" id="RHEA-COMP:12745"/>
        <dbReference type="Rhea" id="RHEA-COMP:12746"/>
        <dbReference type="ChEBI" id="CHEBI:15378"/>
        <dbReference type="ChEBI" id="CHEBI:57287"/>
        <dbReference type="ChEBI" id="CHEBI:57288"/>
        <dbReference type="ChEBI" id="CHEBI:64731"/>
        <dbReference type="ChEBI" id="CHEBI:133414"/>
        <dbReference type="EC" id="2.3.1.259"/>
    </reaction>
</comment>
<gene>
    <name evidence="13" type="ORF">TDIB3V08_LOCUS3303</name>
</gene>
<sequence>MDPVESSLPTTICDVSATTDRGILSQAFNKQTELGYILSLGVSKEQRRNGIASLLLDNLIAHLTTVDHVDCKALFLHVLTTNSAAIHFYEHRNFSSIQPLQQQQQQQQQQQNKSKSQQQQDYSHS</sequence>
<dbReference type="InterPro" id="IPR016181">
    <property type="entry name" value="Acyl_CoA_acyltransferase"/>
</dbReference>
<feature type="domain" description="N-acetyltransferase" evidence="12">
    <location>
        <begin position="1"/>
        <end position="125"/>
    </location>
</feature>
<dbReference type="PANTHER" id="PTHR14744">
    <property type="entry name" value="N-ALPHA-ACETYLTRANSFERASE 60"/>
    <property type="match status" value="1"/>
</dbReference>
<dbReference type="EMBL" id="OA565424">
    <property type="protein sequence ID" value="CAD7196979.1"/>
    <property type="molecule type" value="Genomic_DNA"/>
</dbReference>
<evidence type="ECO:0000256" key="11">
    <source>
        <dbReference type="SAM" id="MobiDB-lite"/>
    </source>
</evidence>
<keyword evidence="2" id="KW-0808">Transferase</keyword>